<gene>
    <name evidence="2" type="primary">PP_00016</name>
</gene>
<name>A0A1D9C9N8_9CAUD</name>
<proteinExistence type="predicted"/>
<dbReference type="InterPro" id="IPR012337">
    <property type="entry name" value="RNaseH-like_sf"/>
</dbReference>
<dbReference type="GO" id="GO:0045004">
    <property type="term" value="P:DNA replication proofreading"/>
    <property type="evidence" value="ECO:0007669"/>
    <property type="project" value="TreeGrafter"/>
</dbReference>
<dbReference type="GeneID" id="54977051"/>
<feature type="domain" description="Exonuclease" evidence="1">
    <location>
        <begin position="16"/>
        <end position="184"/>
    </location>
</feature>
<protein>
    <submittedName>
        <fullName evidence="2">Putative endonuclease</fullName>
    </submittedName>
</protein>
<dbReference type="RefSeq" id="YP_009786958.1">
    <property type="nucleotide sequence ID" value="NC_047775.1"/>
</dbReference>
<dbReference type="PANTHER" id="PTHR30231">
    <property type="entry name" value="DNA POLYMERASE III SUBUNIT EPSILON"/>
    <property type="match status" value="1"/>
</dbReference>
<dbReference type="SMART" id="SM00479">
    <property type="entry name" value="EXOIII"/>
    <property type="match status" value="1"/>
</dbReference>
<keyword evidence="2" id="KW-0255">Endonuclease</keyword>
<dbReference type="KEGG" id="vg:54977051"/>
<dbReference type="GO" id="GO:0003676">
    <property type="term" value="F:nucleic acid binding"/>
    <property type="evidence" value="ECO:0007669"/>
    <property type="project" value="InterPro"/>
</dbReference>
<dbReference type="SUPFAM" id="SSF53098">
    <property type="entry name" value="Ribonuclease H-like"/>
    <property type="match status" value="1"/>
</dbReference>
<dbReference type="GO" id="GO:0004519">
    <property type="term" value="F:endonuclease activity"/>
    <property type="evidence" value="ECO:0007669"/>
    <property type="project" value="UniProtKB-KW"/>
</dbReference>
<dbReference type="CDD" id="cd06127">
    <property type="entry name" value="DEDDh"/>
    <property type="match status" value="1"/>
</dbReference>
<accession>A0A1D9C9N8</accession>
<dbReference type="InterPro" id="IPR013520">
    <property type="entry name" value="Ribonucl_H"/>
</dbReference>
<dbReference type="Gene3D" id="3.30.420.10">
    <property type="entry name" value="Ribonuclease H-like superfamily/Ribonuclease H"/>
    <property type="match status" value="1"/>
</dbReference>
<dbReference type="InterPro" id="IPR036397">
    <property type="entry name" value="RNaseH_sf"/>
</dbReference>
<evidence type="ECO:0000259" key="1">
    <source>
        <dbReference type="SMART" id="SM00479"/>
    </source>
</evidence>
<keyword evidence="3" id="KW-1185">Reference proteome</keyword>
<dbReference type="PANTHER" id="PTHR30231:SF37">
    <property type="entry name" value="EXODEOXYRIBONUCLEASE 10"/>
    <property type="match status" value="1"/>
</dbReference>
<evidence type="ECO:0000313" key="3">
    <source>
        <dbReference type="Proteomes" id="UP000225897"/>
    </source>
</evidence>
<dbReference type="GO" id="GO:0008408">
    <property type="term" value="F:3'-5' exonuclease activity"/>
    <property type="evidence" value="ECO:0007669"/>
    <property type="project" value="TreeGrafter"/>
</dbReference>
<dbReference type="Proteomes" id="UP000225897">
    <property type="component" value="Segment"/>
</dbReference>
<sequence length="184" mass="20662">MDLTPKQRAQQWIKNNALILDTETTGLGDTDEIVEISVIDCTGKVLLDTLVKPTQPIPAEATDIHGITNEMVATAPTWPDVIRQFEQVVIGRDLVIYNADYDLRIIDQTSNLHNILETIWLDADCAMLTYAEFYGEWDGYREQYKWQRLGNAAKQQGVVIEGKAHRALADCQLTLGIIKAMASE</sequence>
<dbReference type="Pfam" id="PF00929">
    <property type="entry name" value="RNase_T"/>
    <property type="match status" value="1"/>
</dbReference>
<keyword evidence="2" id="KW-0540">Nuclease</keyword>
<reference evidence="2 3" key="1">
    <citation type="submission" date="2016-08" db="EMBL/GenBank/DDBJ databases">
        <title>Salinivibrio phage SMHB1.</title>
        <authorList>
            <person name="Olonade I.T."/>
            <person name="van Zyl L.J."/>
            <person name="Trindade M.I."/>
        </authorList>
    </citation>
    <scope>NUCLEOTIDE SEQUENCE [LARGE SCALE GENOMIC DNA]</scope>
</reference>
<dbReference type="EMBL" id="KX774374">
    <property type="protein sequence ID" value="AOY11821.1"/>
    <property type="molecule type" value="Genomic_DNA"/>
</dbReference>
<keyword evidence="2" id="KW-0378">Hydrolase</keyword>
<organism evidence="2 3">
    <name type="scientific">Salinivibrio phage SMHB1</name>
    <dbReference type="NCBI Taxonomy" id="1897436"/>
    <lineage>
        <taxon>Viruses</taxon>
        <taxon>Duplodnaviria</taxon>
        <taxon>Heunggongvirae</taxon>
        <taxon>Uroviricota</taxon>
        <taxon>Caudoviricetes</taxon>
        <taxon>Peduoviridae</taxon>
        <taxon>Playavirus</taxon>
        <taxon>Playavirus SMHB1</taxon>
    </lineage>
</organism>
<evidence type="ECO:0000313" key="2">
    <source>
        <dbReference type="EMBL" id="AOY11821.1"/>
    </source>
</evidence>